<evidence type="ECO:0000259" key="5">
    <source>
        <dbReference type="PROSITE" id="PS50931"/>
    </source>
</evidence>
<dbReference type="FunFam" id="1.10.10.10:FF:000001">
    <property type="entry name" value="LysR family transcriptional regulator"/>
    <property type="match status" value="1"/>
</dbReference>
<dbReference type="Pfam" id="PF03466">
    <property type="entry name" value="LysR_substrate"/>
    <property type="match status" value="1"/>
</dbReference>
<dbReference type="InterPro" id="IPR036388">
    <property type="entry name" value="WH-like_DNA-bd_sf"/>
</dbReference>
<dbReference type="SUPFAM" id="SSF53850">
    <property type="entry name" value="Periplasmic binding protein-like II"/>
    <property type="match status" value="1"/>
</dbReference>
<evidence type="ECO:0000256" key="2">
    <source>
        <dbReference type="ARBA" id="ARBA00023015"/>
    </source>
</evidence>
<dbReference type="GO" id="GO:0043565">
    <property type="term" value="F:sequence-specific DNA binding"/>
    <property type="evidence" value="ECO:0007669"/>
    <property type="project" value="TreeGrafter"/>
</dbReference>
<keyword evidence="3" id="KW-0238">DNA-binding</keyword>
<dbReference type="Proteomes" id="UP000072520">
    <property type="component" value="Unassembled WGS sequence"/>
</dbReference>
<dbReference type="AlphaFoldDB" id="A0AB34VFQ6"/>
<evidence type="ECO:0000313" key="6">
    <source>
        <dbReference type="EMBL" id="KTS97666.1"/>
    </source>
</evidence>
<comment type="caution">
    <text evidence="6">The sequence shown here is derived from an EMBL/GenBank/DDBJ whole genome shotgun (WGS) entry which is preliminary data.</text>
</comment>
<accession>A0AB34VFQ6</accession>
<protein>
    <recommendedName>
        <fullName evidence="5">HTH lysR-type domain-containing protein</fullName>
    </recommendedName>
</protein>
<dbReference type="InterPro" id="IPR000847">
    <property type="entry name" value="LysR_HTH_N"/>
</dbReference>
<dbReference type="GO" id="GO:0003700">
    <property type="term" value="F:DNA-binding transcription factor activity"/>
    <property type="evidence" value="ECO:0007669"/>
    <property type="project" value="InterPro"/>
</dbReference>
<evidence type="ECO:0000256" key="4">
    <source>
        <dbReference type="ARBA" id="ARBA00023163"/>
    </source>
</evidence>
<keyword evidence="4" id="KW-0804">Transcription</keyword>
<dbReference type="GO" id="GO:0006351">
    <property type="term" value="P:DNA-templated transcription"/>
    <property type="evidence" value="ECO:0007669"/>
    <property type="project" value="TreeGrafter"/>
</dbReference>
<organism evidence="6 7">
    <name type="scientific">Pantoea stewartii</name>
    <dbReference type="NCBI Taxonomy" id="66269"/>
    <lineage>
        <taxon>Bacteria</taxon>
        <taxon>Pseudomonadati</taxon>
        <taxon>Pseudomonadota</taxon>
        <taxon>Gammaproteobacteria</taxon>
        <taxon>Enterobacterales</taxon>
        <taxon>Erwiniaceae</taxon>
        <taxon>Pantoea</taxon>
    </lineage>
</organism>
<dbReference type="InterPro" id="IPR058163">
    <property type="entry name" value="LysR-type_TF_proteobact-type"/>
</dbReference>
<dbReference type="PANTHER" id="PTHR30537:SF21">
    <property type="entry name" value="HTH-TYPE TRANSCRIPTIONAL REGULATOR SINR-RELATED"/>
    <property type="match status" value="1"/>
</dbReference>
<dbReference type="SUPFAM" id="SSF46785">
    <property type="entry name" value="Winged helix' DNA-binding domain"/>
    <property type="match status" value="1"/>
</dbReference>
<dbReference type="RefSeq" id="WP_072209189.1">
    <property type="nucleotide sequence ID" value="NZ_LDSI01000014.1"/>
</dbReference>
<dbReference type="Gene3D" id="3.40.190.290">
    <property type="match status" value="1"/>
</dbReference>
<keyword evidence="2" id="KW-0805">Transcription regulation</keyword>
<dbReference type="InterPro" id="IPR005119">
    <property type="entry name" value="LysR_subst-bd"/>
</dbReference>
<dbReference type="PROSITE" id="PS50931">
    <property type="entry name" value="HTH_LYSR"/>
    <property type="match status" value="1"/>
</dbReference>
<dbReference type="Pfam" id="PF00126">
    <property type="entry name" value="HTH_1"/>
    <property type="match status" value="1"/>
</dbReference>
<sequence>MRVSGKIDEWIVFVKVVETGSFSLAAQELNTSVSSVSKKISRLEEGVNTHLLHRDTRSIELTEAGMIAYEKAVVIIEMMTDLVHNLRNPSGTIEGSIRLTAPAMVCEFLANYWLDEYADRHKGVTVFLESRESSQFTKESSAFDHLVLKSGIIECEDLIHRELNPLKLSLCAARGYVSRYGKPQHPSELLKHRFLHLYHHGLSGELEFFKDGETFTFKNLNQTGFLTDSLLATFNLMLQERGISLISSGFLLRKPENYNQVITLLDDWMIPTVPVYLVWRQRKYYSPLFRDFVNFISEKWNNRDSISQISIQTPI</sequence>
<gene>
    <name evidence="6" type="ORF">RSA13_11280</name>
</gene>
<dbReference type="EMBL" id="LDSI01000014">
    <property type="protein sequence ID" value="KTS97666.1"/>
    <property type="molecule type" value="Genomic_DNA"/>
</dbReference>
<comment type="similarity">
    <text evidence="1">Belongs to the LysR transcriptional regulatory family.</text>
</comment>
<name>A0AB34VFQ6_9GAMM</name>
<dbReference type="Gene3D" id="1.10.10.10">
    <property type="entry name" value="Winged helix-like DNA-binding domain superfamily/Winged helix DNA-binding domain"/>
    <property type="match status" value="1"/>
</dbReference>
<evidence type="ECO:0000313" key="7">
    <source>
        <dbReference type="Proteomes" id="UP000072520"/>
    </source>
</evidence>
<evidence type="ECO:0000256" key="1">
    <source>
        <dbReference type="ARBA" id="ARBA00009437"/>
    </source>
</evidence>
<dbReference type="PANTHER" id="PTHR30537">
    <property type="entry name" value="HTH-TYPE TRANSCRIPTIONAL REGULATOR"/>
    <property type="match status" value="1"/>
</dbReference>
<proteinExistence type="inferred from homology"/>
<reference evidence="6 7" key="1">
    <citation type="journal article" date="2016" name="Front. Microbiol.">
        <title>Genomic Resource of Rice Seed Associated Bacteria.</title>
        <authorList>
            <person name="Midha S."/>
            <person name="Bansal K."/>
            <person name="Sharma S."/>
            <person name="Kumar N."/>
            <person name="Patil P.P."/>
            <person name="Chaudhry V."/>
            <person name="Patil P.B."/>
        </authorList>
    </citation>
    <scope>NUCLEOTIDE SEQUENCE [LARGE SCALE GENOMIC DNA]</scope>
    <source>
        <strain evidence="6 7">RSA13</strain>
    </source>
</reference>
<evidence type="ECO:0000256" key="3">
    <source>
        <dbReference type="ARBA" id="ARBA00023125"/>
    </source>
</evidence>
<feature type="domain" description="HTH lysR-type" evidence="5">
    <location>
        <begin position="1"/>
        <end position="62"/>
    </location>
</feature>
<dbReference type="InterPro" id="IPR036390">
    <property type="entry name" value="WH_DNA-bd_sf"/>
</dbReference>